<evidence type="ECO:0000313" key="4">
    <source>
        <dbReference type="EMBL" id="GEL01080.1"/>
    </source>
</evidence>
<dbReference type="PANTHER" id="PTHR37944">
    <property type="entry name" value="PORIN B"/>
    <property type="match status" value="1"/>
</dbReference>
<dbReference type="InterPro" id="IPR052932">
    <property type="entry name" value="OprB_Porin"/>
</dbReference>
<dbReference type="Gene3D" id="2.40.160.180">
    <property type="entry name" value="Carbohydrate-selective porin OprB"/>
    <property type="match status" value="1"/>
</dbReference>
<comment type="caution">
    <text evidence="4">The sequence shown here is derived from an EMBL/GenBank/DDBJ whole genome shotgun (WGS) entry which is preliminary data.</text>
</comment>
<comment type="similarity">
    <text evidence="1 2">Belongs to the OprB family.</text>
</comment>
<reference evidence="4 5" key="1">
    <citation type="submission" date="2019-07" db="EMBL/GenBank/DDBJ databases">
        <title>Whole genome shotgun sequence of Swaminathania salitolerans NBRC 104436.</title>
        <authorList>
            <person name="Hosoyama A."/>
            <person name="Uohara A."/>
            <person name="Ohji S."/>
            <person name="Ichikawa N."/>
        </authorList>
    </citation>
    <scope>NUCLEOTIDE SEQUENCE [LARGE SCALE GENOMIC DNA]</scope>
    <source>
        <strain evidence="4 5">NBRC 104436</strain>
    </source>
</reference>
<name>A0A511BL54_9PROT</name>
<feature type="chain" id="PRO_5022264896" evidence="2">
    <location>
        <begin position="22"/>
        <end position="501"/>
    </location>
</feature>
<evidence type="ECO:0000256" key="2">
    <source>
        <dbReference type="RuleBase" id="RU363072"/>
    </source>
</evidence>
<dbReference type="EMBL" id="BJVC01000001">
    <property type="protein sequence ID" value="GEL01080.1"/>
    <property type="molecule type" value="Genomic_DNA"/>
</dbReference>
<dbReference type="InterPro" id="IPR038673">
    <property type="entry name" value="OprB_sf"/>
</dbReference>
<dbReference type="AlphaFoldDB" id="A0A511BL54"/>
<dbReference type="Pfam" id="PF04966">
    <property type="entry name" value="OprB"/>
    <property type="match status" value="1"/>
</dbReference>
<feature type="signal peptide" evidence="2">
    <location>
        <begin position="1"/>
        <end position="21"/>
    </location>
</feature>
<dbReference type="InterPro" id="IPR007049">
    <property type="entry name" value="Carb-sel_porin_OprB"/>
</dbReference>
<evidence type="ECO:0000256" key="3">
    <source>
        <dbReference type="SAM" id="MobiDB-lite"/>
    </source>
</evidence>
<dbReference type="Proteomes" id="UP000321405">
    <property type="component" value="Unassembled WGS sequence"/>
</dbReference>
<sequence>MALLGLSAALAGLWLTGPAQAQTASDNGTGLTTGARQGQSSASSSAHTEEREPEDRAGTQNERIGARQGRASKVQDPRPHFSAPMGSNHFFGDWGGIQPWLLDRGIHLLASINEEFAGNVTGGKQRAYSDAGQVGMELDVDWEKLAGFRNFWTHMLVVNGHGQNVSRMFGDSIAPVQEIYGARGNVVAHLVAMYGEQTFYHHRIDISAGVIPVGSFFAASPLFCDFMNVAICGNPAPNKYTPGTRDWPSGNIGAVLRVMPTTNSYIMAGLFAVSPHPYNGGISGWALAQDGLGKISTPVELGWIPEFGRDRLIGHYKLGYAYDNSRYPHLYEDRNGASYLESGLPARQVSGMNSFWLLMDQMIVRNGRGATNGLILLAGAMHDDGQTVAMRDHVWAGLTETGAAWGRPKDTLGAMVQHFDMSRTVALQQESALRAGVPFPTNQWGAVYGVQSHMNVYELFYSIHLGKAMNLQPDFQYVQRPDATTVFGDAAVLGVQFTVVL</sequence>
<dbReference type="GO" id="GO:0015288">
    <property type="term" value="F:porin activity"/>
    <property type="evidence" value="ECO:0007669"/>
    <property type="project" value="InterPro"/>
</dbReference>
<keyword evidence="2" id="KW-0732">Signal</keyword>
<organism evidence="4 5">
    <name type="scientific">Swaminathania salitolerans</name>
    <dbReference type="NCBI Taxonomy" id="182838"/>
    <lineage>
        <taxon>Bacteria</taxon>
        <taxon>Pseudomonadati</taxon>
        <taxon>Pseudomonadota</taxon>
        <taxon>Alphaproteobacteria</taxon>
        <taxon>Acetobacterales</taxon>
        <taxon>Acetobacteraceae</taxon>
        <taxon>Swaminathania</taxon>
    </lineage>
</organism>
<gene>
    <name evidence="4" type="ORF">SSA02_02430</name>
</gene>
<accession>A0A511BL54</accession>
<proteinExistence type="inferred from homology"/>
<evidence type="ECO:0000313" key="5">
    <source>
        <dbReference type="Proteomes" id="UP000321405"/>
    </source>
</evidence>
<protein>
    <submittedName>
        <fullName evidence="4">Porin</fullName>
    </submittedName>
</protein>
<keyword evidence="5" id="KW-1185">Reference proteome</keyword>
<dbReference type="GO" id="GO:0016020">
    <property type="term" value="C:membrane"/>
    <property type="evidence" value="ECO:0007669"/>
    <property type="project" value="InterPro"/>
</dbReference>
<dbReference type="PANTHER" id="PTHR37944:SF1">
    <property type="entry name" value="PORIN B"/>
    <property type="match status" value="1"/>
</dbReference>
<feature type="region of interest" description="Disordered" evidence="3">
    <location>
        <begin position="20"/>
        <end position="85"/>
    </location>
</feature>
<feature type="compositionally biased region" description="Polar residues" evidence="3">
    <location>
        <begin position="20"/>
        <end position="39"/>
    </location>
</feature>
<dbReference type="GO" id="GO:0008643">
    <property type="term" value="P:carbohydrate transport"/>
    <property type="evidence" value="ECO:0007669"/>
    <property type="project" value="InterPro"/>
</dbReference>
<evidence type="ECO:0000256" key="1">
    <source>
        <dbReference type="ARBA" id="ARBA00008769"/>
    </source>
</evidence>
<feature type="compositionally biased region" description="Basic and acidic residues" evidence="3">
    <location>
        <begin position="47"/>
        <end position="57"/>
    </location>
</feature>